<dbReference type="HOGENOM" id="CLU_2814156_0_0_1"/>
<dbReference type="Proteomes" id="UP000054485">
    <property type="component" value="Unassembled WGS sequence"/>
</dbReference>
<dbReference type="InParanoid" id="A0A0C9ZZP2"/>
<sequence>MCWQYACYLACRDSGTETARKQCRPLFRPTSGCRLGHIVYNLAGSHYKSSDRDRGSIWWSLDVHSLC</sequence>
<organism evidence="1 2">
    <name type="scientific">Suillus luteus UH-Slu-Lm8-n1</name>
    <dbReference type="NCBI Taxonomy" id="930992"/>
    <lineage>
        <taxon>Eukaryota</taxon>
        <taxon>Fungi</taxon>
        <taxon>Dikarya</taxon>
        <taxon>Basidiomycota</taxon>
        <taxon>Agaricomycotina</taxon>
        <taxon>Agaricomycetes</taxon>
        <taxon>Agaricomycetidae</taxon>
        <taxon>Boletales</taxon>
        <taxon>Suillineae</taxon>
        <taxon>Suillaceae</taxon>
        <taxon>Suillus</taxon>
    </lineage>
</organism>
<dbReference type="EMBL" id="KN835221">
    <property type="protein sequence ID" value="KIK43105.1"/>
    <property type="molecule type" value="Genomic_DNA"/>
</dbReference>
<dbReference type="AlphaFoldDB" id="A0A0C9ZZP2"/>
<protein>
    <submittedName>
        <fullName evidence="1">Uncharacterized protein</fullName>
    </submittedName>
</protein>
<evidence type="ECO:0000313" key="1">
    <source>
        <dbReference type="EMBL" id="KIK43105.1"/>
    </source>
</evidence>
<reference evidence="1 2" key="1">
    <citation type="submission" date="2014-04" db="EMBL/GenBank/DDBJ databases">
        <authorList>
            <consortium name="DOE Joint Genome Institute"/>
            <person name="Kuo A."/>
            <person name="Ruytinx J."/>
            <person name="Rineau F."/>
            <person name="Colpaert J."/>
            <person name="Kohler A."/>
            <person name="Nagy L.G."/>
            <person name="Floudas D."/>
            <person name="Copeland A."/>
            <person name="Barry K.W."/>
            <person name="Cichocki N."/>
            <person name="Veneault-Fourrey C."/>
            <person name="LaButti K."/>
            <person name="Lindquist E.A."/>
            <person name="Lipzen A."/>
            <person name="Lundell T."/>
            <person name="Morin E."/>
            <person name="Murat C."/>
            <person name="Sun H."/>
            <person name="Tunlid A."/>
            <person name="Henrissat B."/>
            <person name="Grigoriev I.V."/>
            <person name="Hibbett D.S."/>
            <person name="Martin F."/>
            <person name="Nordberg H.P."/>
            <person name="Cantor M.N."/>
            <person name="Hua S.X."/>
        </authorList>
    </citation>
    <scope>NUCLEOTIDE SEQUENCE [LARGE SCALE GENOMIC DNA]</scope>
    <source>
        <strain evidence="1 2">UH-Slu-Lm8-n1</strain>
    </source>
</reference>
<evidence type="ECO:0000313" key="2">
    <source>
        <dbReference type="Proteomes" id="UP000054485"/>
    </source>
</evidence>
<name>A0A0C9ZZP2_9AGAM</name>
<reference evidence="2" key="2">
    <citation type="submission" date="2015-01" db="EMBL/GenBank/DDBJ databases">
        <title>Evolutionary Origins and Diversification of the Mycorrhizal Mutualists.</title>
        <authorList>
            <consortium name="DOE Joint Genome Institute"/>
            <consortium name="Mycorrhizal Genomics Consortium"/>
            <person name="Kohler A."/>
            <person name="Kuo A."/>
            <person name="Nagy L.G."/>
            <person name="Floudas D."/>
            <person name="Copeland A."/>
            <person name="Barry K.W."/>
            <person name="Cichocki N."/>
            <person name="Veneault-Fourrey C."/>
            <person name="LaButti K."/>
            <person name="Lindquist E.A."/>
            <person name="Lipzen A."/>
            <person name="Lundell T."/>
            <person name="Morin E."/>
            <person name="Murat C."/>
            <person name="Riley R."/>
            <person name="Ohm R."/>
            <person name="Sun H."/>
            <person name="Tunlid A."/>
            <person name="Henrissat B."/>
            <person name="Grigoriev I.V."/>
            <person name="Hibbett D.S."/>
            <person name="Martin F."/>
        </authorList>
    </citation>
    <scope>NUCLEOTIDE SEQUENCE [LARGE SCALE GENOMIC DNA]</scope>
    <source>
        <strain evidence="2">UH-Slu-Lm8-n1</strain>
    </source>
</reference>
<accession>A0A0C9ZZP2</accession>
<keyword evidence="2" id="KW-1185">Reference proteome</keyword>
<gene>
    <name evidence="1" type="ORF">CY34DRAFT_735889</name>
</gene>
<proteinExistence type="predicted"/>